<evidence type="ECO:0000313" key="4">
    <source>
        <dbReference type="Proteomes" id="UP001642483"/>
    </source>
</evidence>
<evidence type="ECO:0000256" key="2">
    <source>
        <dbReference type="SAM" id="SignalP"/>
    </source>
</evidence>
<keyword evidence="2" id="KW-0732">Signal</keyword>
<comment type="caution">
    <text evidence="3">The sequence shown here is derived from an EMBL/GenBank/DDBJ whole genome shotgun (WGS) entry which is preliminary data.</text>
</comment>
<gene>
    <name evidence="3" type="ORF">CVLEPA_LOCUS3106</name>
</gene>
<feature type="region of interest" description="Disordered" evidence="1">
    <location>
        <begin position="46"/>
        <end position="66"/>
    </location>
</feature>
<feature type="compositionally biased region" description="Low complexity" evidence="1">
    <location>
        <begin position="50"/>
        <end position="65"/>
    </location>
</feature>
<dbReference type="EMBL" id="CAWYQH010000002">
    <property type="protein sequence ID" value="CAK8673301.1"/>
    <property type="molecule type" value="Genomic_DNA"/>
</dbReference>
<organism evidence="3 4">
    <name type="scientific">Clavelina lepadiformis</name>
    <name type="common">Light-bulb sea squirt</name>
    <name type="synonym">Ascidia lepadiformis</name>
    <dbReference type="NCBI Taxonomy" id="159417"/>
    <lineage>
        <taxon>Eukaryota</taxon>
        <taxon>Metazoa</taxon>
        <taxon>Chordata</taxon>
        <taxon>Tunicata</taxon>
        <taxon>Ascidiacea</taxon>
        <taxon>Aplousobranchia</taxon>
        <taxon>Clavelinidae</taxon>
        <taxon>Clavelina</taxon>
    </lineage>
</organism>
<dbReference type="Proteomes" id="UP001642483">
    <property type="component" value="Unassembled WGS sequence"/>
</dbReference>
<accession>A0ABP0F0S1</accession>
<proteinExistence type="predicted"/>
<feature type="chain" id="PRO_5046020077" evidence="2">
    <location>
        <begin position="24"/>
        <end position="319"/>
    </location>
</feature>
<evidence type="ECO:0000256" key="1">
    <source>
        <dbReference type="SAM" id="MobiDB-lite"/>
    </source>
</evidence>
<sequence length="319" mass="35588">MKGLWLSVSCGFMLLTTVVVLLTCKIHRSRKCSCCLTAPHNETDPLLPGATMTSASSTTSPSPSMVRRLQQFRDRIKKIEEEEGAKDYDDIIENKPDYPNSKPCYRDAVHSLIGRITVSYECAPTTSRGEDRASLLETLNLKSKDEDVLTSQNTVQLDDFDSNKMPFESSGNLAPICEGHDADNQSFITEMDFAYGRWRPPANFVYSRTSTVFTDASCESEVELIRALSLTDLNEENEDNYLGFESAESSESNASEKLSYYPEGDPSQANGTNGLFDERLCVPSSPSGDRNELKPSDTYTVCQRDFSIAYKYDAKPKKN</sequence>
<protein>
    <submittedName>
        <fullName evidence="3">Uncharacterized protein</fullName>
    </submittedName>
</protein>
<feature type="region of interest" description="Disordered" evidence="1">
    <location>
        <begin position="245"/>
        <end position="296"/>
    </location>
</feature>
<keyword evidence="4" id="KW-1185">Reference proteome</keyword>
<reference evidence="3 4" key="1">
    <citation type="submission" date="2024-02" db="EMBL/GenBank/DDBJ databases">
        <authorList>
            <person name="Daric V."/>
            <person name="Darras S."/>
        </authorList>
    </citation>
    <scope>NUCLEOTIDE SEQUENCE [LARGE SCALE GENOMIC DNA]</scope>
</reference>
<name>A0ABP0F0S1_CLALP</name>
<feature type="signal peptide" evidence="2">
    <location>
        <begin position="1"/>
        <end position="23"/>
    </location>
</feature>
<feature type="compositionally biased region" description="Low complexity" evidence="1">
    <location>
        <begin position="245"/>
        <end position="256"/>
    </location>
</feature>
<evidence type="ECO:0000313" key="3">
    <source>
        <dbReference type="EMBL" id="CAK8673301.1"/>
    </source>
</evidence>